<dbReference type="RefSeq" id="WP_139202693.1">
    <property type="nucleotide sequence ID" value="NZ_FODT01000012.1"/>
</dbReference>
<organism evidence="1 2">
    <name type="scientific">Rhodopseudomonas pseudopalustris</name>
    <dbReference type="NCBI Taxonomy" id="1513892"/>
    <lineage>
        <taxon>Bacteria</taxon>
        <taxon>Pseudomonadati</taxon>
        <taxon>Pseudomonadota</taxon>
        <taxon>Alphaproteobacteria</taxon>
        <taxon>Hyphomicrobiales</taxon>
        <taxon>Nitrobacteraceae</taxon>
        <taxon>Rhodopseudomonas</taxon>
    </lineage>
</organism>
<dbReference type="OrthoDB" id="9966465at2"/>
<evidence type="ECO:0000313" key="1">
    <source>
        <dbReference type="EMBL" id="SEP27065.1"/>
    </source>
</evidence>
<accession>A0A1H8WHC0</accession>
<keyword evidence="2" id="KW-1185">Reference proteome</keyword>
<name>A0A1H8WHC0_9BRAD</name>
<dbReference type="Proteomes" id="UP000199615">
    <property type="component" value="Unassembled WGS sequence"/>
</dbReference>
<proteinExistence type="predicted"/>
<dbReference type="AlphaFoldDB" id="A0A1H8WHC0"/>
<dbReference type="EMBL" id="FODT01000012">
    <property type="protein sequence ID" value="SEP27065.1"/>
    <property type="molecule type" value="Genomic_DNA"/>
</dbReference>
<sequence length="71" mass="7415">MLPSLDDLRAARPELSLALYAYTPGGAVTLEILHDGQSYKFTGATVAEAILAAFAPPPEAAPSPPDSDIFD</sequence>
<gene>
    <name evidence="1" type="ORF">SAMN05444123_11296</name>
</gene>
<evidence type="ECO:0000313" key="2">
    <source>
        <dbReference type="Proteomes" id="UP000199615"/>
    </source>
</evidence>
<reference evidence="2" key="1">
    <citation type="submission" date="2016-10" db="EMBL/GenBank/DDBJ databases">
        <authorList>
            <person name="Varghese N."/>
            <person name="Submissions S."/>
        </authorList>
    </citation>
    <scope>NUCLEOTIDE SEQUENCE [LARGE SCALE GENOMIC DNA]</scope>
    <source>
        <strain evidence="2">DSM 123</strain>
    </source>
</reference>
<protein>
    <submittedName>
        <fullName evidence="1">Uncharacterized protein</fullName>
    </submittedName>
</protein>